<keyword evidence="1" id="KW-0547">Nucleotide-binding</keyword>
<sequence>MATKTLTVLGERAAGKKTLVGRLIYSCGLTMTQLEQLQSNGVDDYVSLVAFFEEKDIEASFFAPSARFIVQQTQEPDVAIWLIDASQQTSWDASLEELKSLLSDKQLQPKDKLLILANKMDLVDWSPVVLNDIEKKVADATIQSSLIPISALKGDNILATSKLVTTSNPQHGNASPVSQQTLMQLLA</sequence>
<reference evidence="3" key="1">
    <citation type="submission" date="2023-04" db="EMBL/GenBank/DDBJ databases">
        <title>Colletotrichum limetticola genome sequence.</title>
        <authorList>
            <person name="Baroncelli R."/>
        </authorList>
    </citation>
    <scope>NUCLEOTIDE SEQUENCE</scope>
    <source>
        <strain evidence="3">KLA-Anderson</strain>
    </source>
</reference>
<name>A0ABQ9P6Z6_9PEZI</name>
<comment type="caution">
    <text evidence="3">The sequence shown here is derived from an EMBL/GenBank/DDBJ whole genome shotgun (WGS) entry which is preliminary data.</text>
</comment>
<evidence type="ECO:0000256" key="1">
    <source>
        <dbReference type="ARBA" id="ARBA00022741"/>
    </source>
</evidence>
<dbReference type="InterPro" id="IPR027417">
    <property type="entry name" value="P-loop_NTPase"/>
</dbReference>
<dbReference type="Proteomes" id="UP001169217">
    <property type="component" value="Unassembled WGS sequence"/>
</dbReference>
<dbReference type="InterPro" id="IPR006689">
    <property type="entry name" value="Small_GTPase_ARF/SAR"/>
</dbReference>
<keyword evidence="4" id="KW-1185">Reference proteome</keyword>
<evidence type="ECO:0000313" key="4">
    <source>
        <dbReference type="Proteomes" id="UP001169217"/>
    </source>
</evidence>
<evidence type="ECO:0000256" key="2">
    <source>
        <dbReference type="ARBA" id="ARBA00023134"/>
    </source>
</evidence>
<dbReference type="Gene3D" id="3.40.50.300">
    <property type="entry name" value="P-loop containing nucleotide triphosphate hydrolases"/>
    <property type="match status" value="1"/>
</dbReference>
<protein>
    <submittedName>
        <fullName evidence="3">HR1 repeat Rho-binding protein</fullName>
    </submittedName>
</protein>
<organism evidence="3 4">
    <name type="scientific">Colletotrichum limetticola</name>
    <dbReference type="NCBI Taxonomy" id="1209924"/>
    <lineage>
        <taxon>Eukaryota</taxon>
        <taxon>Fungi</taxon>
        <taxon>Dikarya</taxon>
        <taxon>Ascomycota</taxon>
        <taxon>Pezizomycotina</taxon>
        <taxon>Sordariomycetes</taxon>
        <taxon>Hypocreomycetidae</taxon>
        <taxon>Glomerellales</taxon>
        <taxon>Glomerellaceae</taxon>
        <taxon>Colletotrichum</taxon>
        <taxon>Colletotrichum acutatum species complex</taxon>
    </lineage>
</organism>
<gene>
    <name evidence="3" type="ORF">CLIM01_14758</name>
</gene>
<keyword evidence="2" id="KW-0342">GTP-binding</keyword>
<dbReference type="SUPFAM" id="SSF52540">
    <property type="entry name" value="P-loop containing nucleoside triphosphate hydrolases"/>
    <property type="match status" value="1"/>
</dbReference>
<evidence type="ECO:0000313" key="3">
    <source>
        <dbReference type="EMBL" id="KAK0367885.1"/>
    </source>
</evidence>
<accession>A0ABQ9P6Z6</accession>
<dbReference type="EMBL" id="JARUPT010001037">
    <property type="protein sequence ID" value="KAK0367885.1"/>
    <property type="molecule type" value="Genomic_DNA"/>
</dbReference>
<proteinExistence type="predicted"/>
<dbReference type="Pfam" id="PF00025">
    <property type="entry name" value="Arf"/>
    <property type="match status" value="1"/>
</dbReference>